<evidence type="ECO:0000313" key="7">
    <source>
        <dbReference type="EMBL" id="MVI55402.1"/>
    </source>
</evidence>
<dbReference type="Proteomes" id="UP000433366">
    <property type="component" value="Unassembled WGS sequence"/>
</dbReference>
<dbReference type="PROSITE" id="PS50977">
    <property type="entry name" value="HTH_TETR_2"/>
    <property type="match status" value="1"/>
</dbReference>
<reference evidence="6" key="3">
    <citation type="journal article" date="2021" name="Front Med (Lausanne)">
        <title>The Prevalence and Determinants of Fusidic Acid Resistance Among Methicillin-Resistant Staphylococcus aureus Clinical Isolates in China.</title>
        <authorList>
            <person name="Zhao H."/>
            <person name="Wang X."/>
            <person name="Wang B."/>
            <person name="Xu Y."/>
            <person name="Rao L."/>
            <person name="Wan B."/>
            <person name="Guo Y."/>
            <person name="Wu X."/>
            <person name="Yu J."/>
            <person name="Chen L."/>
            <person name="Li M."/>
            <person name="Yu F."/>
        </authorList>
    </citation>
    <scope>NUCLEOTIDE SEQUENCE</scope>
    <source>
        <strain evidence="6">NC-4</strain>
    </source>
</reference>
<protein>
    <submittedName>
        <fullName evidence="7">TetR family transcriptional regulator</fullName>
    </submittedName>
    <submittedName>
        <fullName evidence="6">TetR/AcrR family transcriptional regulator</fullName>
    </submittedName>
    <submittedName>
        <fullName evidence="5">Transcriptional regulator, TetR family</fullName>
    </submittedName>
</protein>
<feature type="DNA-binding region" description="H-T-H motif" evidence="2">
    <location>
        <begin position="29"/>
        <end position="48"/>
    </location>
</feature>
<dbReference type="SUPFAM" id="SSF46689">
    <property type="entry name" value="Homeodomain-like"/>
    <property type="match status" value="1"/>
</dbReference>
<keyword evidence="1 2" id="KW-0238">DNA-binding</keyword>
<dbReference type="PANTHER" id="PTHR43479:SF7">
    <property type="entry name" value="TETR-FAMILY TRANSCRIPTIONAL REGULATOR"/>
    <property type="match status" value="1"/>
</dbReference>
<name>A0A0U1MWC6_STAAU</name>
<dbReference type="Proteomes" id="UP001200271">
    <property type="component" value="Unassembled WGS sequence"/>
</dbReference>
<dbReference type="Pfam" id="PF14278">
    <property type="entry name" value="TetR_C_8"/>
    <property type="match status" value="1"/>
</dbReference>
<reference evidence="10 11" key="2">
    <citation type="submission" date="2019-11" db="EMBL/GenBank/DDBJ databases">
        <title>Implementation of targeted gown and glove precautions to prevent Staphylococcus aureus acquisition in community-based nursing homes.</title>
        <authorList>
            <person name="Stine O.C."/>
        </authorList>
    </citation>
    <scope>NUCLEOTIDE SEQUENCE [LARGE SCALE GENOMIC DNA]</scope>
    <source>
        <strain evidence="8 11">S_2023.LVRQ.AN</strain>
        <strain evidence="7 10">S_4031.LGMP.AI</strain>
    </source>
</reference>
<dbReference type="PANTHER" id="PTHR43479">
    <property type="entry name" value="ACREF/ENVCD OPERON REPRESSOR-RELATED"/>
    <property type="match status" value="1"/>
</dbReference>
<keyword evidence="3" id="KW-0812">Transmembrane</keyword>
<dbReference type="RefSeq" id="WP_000361246.1">
    <property type="nucleotide sequence ID" value="NZ_BDYS01000017.1"/>
</dbReference>
<evidence type="ECO:0000313" key="9">
    <source>
        <dbReference type="Proteomes" id="UP000039437"/>
    </source>
</evidence>
<accession>A0A0U1MWC6</accession>
<proteinExistence type="predicted"/>
<dbReference type="EMBL" id="JAIUEN010000084">
    <property type="protein sequence ID" value="MCE3362763.1"/>
    <property type="molecule type" value="Genomic_DNA"/>
</dbReference>
<dbReference type="InterPro" id="IPR050624">
    <property type="entry name" value="HTH-type_Tx_Regulator"/>
</dbReference>
<gene>
    <name evidence="5" type="ORF">BN1321_60045</name>
    <name evidence="7" type="ORF">GO793_05960</name>
    <name evidence="8" type="ORF">GO941_08535</name>
    <name evidence="6" type="ORF">LB359_10515</name>
</gene>
<dbReference type="EMBL" id="WPVZ01000476">
    <property type="protein sequence ID" value="MVL45530.1"/>
    <property type="molecule type" value="Genomic_DNA"/>
</dbReference>
<reference evidence="6" key="4">
    <citation type="submission" date="2023-08" db="EMBL/GenBank/DDBJ databases">
        <authorList>
            <person name="Zhao H."/>
            <person name="Wang X."/>
        </authorList>
    </citation>
    <scope>NUCLEOTIDE SEQUENCE</scope>
    <source>
        <strain evidence="6">NC-4</strain>
    </source>
</reference>
<dbReference type="Pfam" id="PF00440">
    <property type="entry name" value="TetR_N"/>
    <property type="match status" value="1"/>
</dbReference>
<dbReference type="EMBL" id="WPRH01000381">
    <property type="protein sequence ID" value="MVI55402.1"/>
    <property type="molecule type" value="Genomic_DNA"/>
</dbReference>
<reference evidence="5 9" key="1">
    <citation type="submission" date="2015-04" db="EMBL/GenBank/DDBJ databases">
        <authorList>
            <person name="Syromyatnikov M.Y."/>
            <person name="Popov V.N."/>
        </authorList>
    </citation>
    <scope>NUCLEOTIDE SEQUENCE [LARGE SCALE GENOMIC DNA]</scope>
    <source>
        <strain evidence="5 9">AH1</strain>
    </source>
</reference>
<evidence type="ECO:0000259" key="4">
    <source>
        <dbReference type="PROSITE" id="PS50977"/>
    </source>
</evidence>
<organism evidence="5 9">
    <name type="scientific">Staphylococcus aureus</name>
    <dbReference type="NCBI Taxonomy" id="1280"/>
    <lineage>
        <taxon>Bacteria</taxon>
        <taxon>Bacillati</taxon>
        <taxon>Bacillota</taxon>
        <taxon>Bacilli</taxon>
        <taxon>Bacillales</taxon>
        <taxon>Staphylococcaceae</taxon>
        <taxon>Staphylococcus</taxon>
    </lineage>
</organism>
<evidence type="ECO:0000256" key="3">
    <source>
        <dbReference type="SAM" id="Phobius"/>
    </source>
</evidence>
<dbReference type="EMBL" id="CVOQ01000056">
    <property type="protein sequence ID" value="CRI22192.1"/>
    <property type="molecule type" value="Genomic_DNA"/>
</dbReference>
<evidence type="ECO:0000313" key="11">
    <source>
        <dbReference type="Proteomes" id="UP000434412"/>
    </source>
</evidence>
<dbReference type="InterPro" id="IPR001647">
    <property type="entry name" value="HTH_TetR"/>
</dbReference>
<dbReference type="GO" id="GO:0003677">
    <property type="term" value="F:DNA binding"/>
    <property type="evidence" value="ECO:0007669"/>
    <property type="project" value="UniProtKB-UniRule"/>
</dbReference>
<dbReference type="Proteomes" id="UP000039437">
    <property type="component" value="Unassembled WGS sequence"/>
</dbReference>
<dbReference type="InterPro" id="IPR039532">
    <property type="entry name" value="TetR_C_Firmicutes"/>
</dbReference>
<evidence type="ECO:0000313" key="5">
    <source>
        <dbReference type="EMBL" id="CRI22192.1"/>
    </source>
</evidence>
<evidence type="ECO:0000313" key="6">
    <source>
        <dbReference type="EMBL" id="MCE3362763.1"/>
    </source>
</evidence>
<dbReference type="Proteomes" id="UP000434412">
    <property type="component" value="Unassembled WGS sequence"/>
</dbReference>
<dbReference type="AlphaFoldDB" id="A0A0U1MWC6"/>
<evidence type="ECO:0000256" key="1">
    <source>
        <dbReference type="ARBA" id="ARBA00023125"/>
    </source>
</evidence>
<keyword evidence="3" id="KW-1133">Transmembrane helix</keyword>
<feature type="domain" description="HTH tetR-type" evidence="4">
    <location>
        <begin position="6"/>
        <end position="66"/>
    </location>
</feature>
<evidence type="ECO:0000313" key="10">
    <source>
        <dbReference type="Proteomes" id="UP000433366"/>
    </source>
</evidence>
<feature type="transmembrane region" description="Helical" evidence="3">
    <location>
        <begin position="136"/>
        <end position="155"/>
    </location>
</feature>
<dbReference type="Gene3D" id="1.10.357.10">
    <property type="entry name" value="Tetracycline Repressor, domain 2"/>
    <property type="match status" value="1"/>
</dbReference>
<dbReference type="InterPro" id="IPR009057">
    <property type="entry name" value="Homeodomain-like_sf"/>
</dbReference>
<evidence type="ECO:0000313" key="8">
    <source>
        <dbReference type="EMBL" id="MVL45530.1"/>
    </source>
</evidence>
<sequence>MDKRIKKTQRTLKQTMITLLKEQHIEDITVTDICDKSDIVRRTFYAHFNDKYDLVERIMSDYISDFVEICHFKEQINFKLGNIKWFEYLYNNKDIFSVLFKSSISALFSKKLETVIYKQLENKISKSVINEGISKSTLLCFLTSAVLGVMVNFALNGDSDYQNKADETLILLKPYLKNDILNS</sequence>
<evidence type="ECO:0000256" key="2">
    <source>
        <dbReference type="PROSITE-ProRule" id="PRU00335"/>
    </source>
</evidence>
<keyword evidence="3" id="KW-0472">Membrane</keyword>
<dbReference type="PATRIC" id="fig|1280.3385.peg.1784"/>